<evidence type="ECO:0000256" key="6">
    <source>
        <dbReference type="ARBA" id="ARBA00023180"/>
    </source>
</evidence>
<dbReference type="Proteomes" id="UP001321473">
    <property type="component" value="Unassembled WGS sequence"/>
</dbReference>
<dbReference type="GO" id="GO:0004867">
    <property type="term" value="F:serine-type endopeptidase inhibitor activity"/>
    <property type="evidence" value="ECO:0007669"/>
    <property type="project" value="UniProtKB-KW"/>
</dbReference>
<dbReference type="AlphaFoldDB" id="A0AAQ4D610"/>
<dbReference type="InterPro" id="IPR000215">
    <property type="entry name" value="Serpin_fam"/>
</dbReference>
<protein>
    <recommendedName>
        <fullName evidence="8">Serpin domain-containing protein</fullName>
    </recommendedName>
</protein>
<dbReference type="Gene3D" id="2.30.39.10">
    <property type="entry name" value="Alpha-1-antitrypsin, domain 1"/>
    <property type="match status" value="1"/>
</dbReference>
<evidence type="ECO:0000259" key="8">
    <source>
        <dbReference type="SMART" id="SM00093"/>
    </source>
</evidence>
<keyword evidence="6" id="KW-0325">Glycoprotein</keyword>
<evidence type="ECO:0000256" key="5">
    <source>
        <dbReference type="ARBA" id="ARBA00022900"/>
    </source>
</evidence>
<organism evidence="9 10">
    <name type="scientific">Amblyomma americanum</name>
    <name type="common">Lone star tick</name>
    <dbReference type="NCBI Taxonomy" id="6943"/>
    <lineage>
        <taxon>Eukaryota</taxon>
        <taxon>Metazoa</taxon>
        <taxon>Ecdysozoa</taxon>
        <taxon>Arthropoda</taxon>
        <taxon>Chelicerata</taxon>
        <taxon>Arachnida</taxon>
        <taxon>Acari</taxon>
        <taxon>Parasitiformes</taxon>
        <taxon>Ixodida</taxon>
        <taxon>Ixodoidea</taxon>
        <taxon>Ixodidae</taxon>
        <taxon>Amblyomminae</taxon>
        <taxon>Amblyomma</taxon>
    </lineage>
</organism>
<dbReference type="PANTHER" id="PTHR11461">
    <property type="entry name" value="SERINE PROTEASE INHIBITOR, SERPIN"/>
    <property type="match status" value="1"/>
</dbReference>
<dbReference type="Gene3D" id="3.30.497.10">
    <property type="entry name" value="Antithrombin, subunit I, domain 2"/>
    <property type="match status" value="1"/>
</dbReference>
<dbReference type="GO" id="GO:0005615">
    <property type="term" value="C:extracellular space"/>
    <property type="evidence" value="ECO:0007669"/>
    <property type="project" value="InterPro"/>
</dbReference>
<evidence type="ECO:0000256" key="3">
    <source>
        <dbReference type="ARBA" id="ARBA00022525"/>
    </source>
</evidence>
<comment type="caution">
    <text evidence="9">The sequence shown here is derived from an EMBL/GenBank/DDBJ whole genome shotgun (WGS) entry which is preliminary data.</text>
</comment>
<evidence type="ECO:0000313" key="10">
    <source>
        <dbReference type="Proteomes" id="UP001321473"/>
    </source>
</evidence>
<name>A0AAQ4D610_AMBAM</name>
<keyword evidence="10" id="KW-1185">Reference proteome</keyword>
<keyword evidence="5" id="KW-0722">Serine protease inhibitor</keyword>
<dbReference type="InterPro" id="IPR036186">
    <property type="entry name" value="Serpin_sf"/>
</dbReference>
<reference evidence="9 10" key="1">
    <citation type="journal article" date="2023" name="Arcadia Sci">
        <title>De novo assembly of a long-read Amblyomma americanum tick genome.</title>
        <authorList>
            <person name="Chou S."/>
            <person name="Poskanzer K.E."/>
            <person name="Rollins M."/>
            <person name="Thuy-Boun P.S."/>
        </authorList>
    </citation>
    <scope>NUCLEOTIDE SEQUENCE [LARGE SCALE GENOMIC DNA]</scope>
    <source>
        <strain evidence="9">F_SG_1</strain>
        <tissue evidence="9">Salivary glands</tissue>
    </source>
</reference>
<evidence type="ECO:0000256" key="7">
    <source>
        <dbReference type="RuleBase" id="RU000411"/>
    </source>
</evidence>
<evidence type="ECO:0000256" key="2">
    <source>
        <dbReference type="ARBA" id="ARBA00009500"/>
    </source>
</evidence>
<dbReference type="InterPro" id="IPR042178">
    <property type="entry name" value="Serpin_sf_1"/>
</dbReference>
<feature type="domain" description="Serpin" evidence="8">
    <location>
        <begin position="15"/>
        <end position="239"/>
    </location>
</feature>
<dbReference type="InterPro" id="IPR023796">
    <property type="entry name" value="Serpin_dom"/>
</dbReference>
<keyword evidence="4" id="KW-0646">Protease inhibitor</keyword>
<evidence type="ECO:0000256" key="4">
    <source>
        <dbReference type="ARBA" id="ARBA00022690"/>
    </source>
</evidence>
<dbReference type="EMBL" id="JARKHS020034699">
    <property type="protein sequence ID" value="KAK8757900.1"/>
    <property type="molecule type" value="Genomic_DNA"/>
</dbReference>
<dbReference type="InterPro" id="IPR042185">
    <property type="entry name" value="Serpin_sf_2"/>
</dbReference>
<comment type="similarity">
    <text evidence="2 7">Belongs to the serpin family.</text>
</comment>
<dbReference type="CDD" id="cd00172">
    <property type="entry name" value="serpin"/>
    <property type="match status" value="1"/>
</dbReference>
<evidence type="ECO:0000256" key="1">
    <source>
        <dbReference type="ARBA" id="ARBA00004613"/>
    </source>
</evidence>
<gene>
    <name evidence="9" type="ORF">V5799_004469</name>
</gene>
<comment type="subcellular location">
    <subcellularLocation>
        <location evidence="1">Secreted</location>
    </subcellularLocation>
</comment>
<evidence type="ECO:0000313" key="9">
    <source>
        <dbReference type="EMBL" id="KAK8757900.1"/>
    </source>
</evidence>
<sequence length="239" mass="27094">MLSQTERDAPFEFSLSMYQRLQTSNRHSENFVCSPFSIACALATIASGACNVTAKQIFTALNLKASKCRIQQQFFKLLTTLSSYAPDVTFHVANRIYSDQKFTIHSSYRALLEESYSATMELVDFESGHESVLHEANTWVSEETASKIQSILPSGSVDANTALIHLSAICFSGFWQWPFRSLYTTRQLFHLNYKKAVQANMMYQSNSFKVGDIDELCARALEIPYRGQMMSMVILINRL</sequence>
<accession>A0AAQ4D610</accession>
<dbReference type="Pfam" id="PF00079">
    <property type="entry name" value="Serpin"/>
    <property type="match status" value="1"/>
</dbReference>
<keyword evidence="3" id="KW-0964">Secreted</keyword>
<proteinExistence type="inferred from homology"/>
<dbReference type="SUPFAM" id="SSF56574">
    <property type="entry name" value="Serpins"/>
    <property type="match status" value="1"/>
</dbReference>
<dbReference type="SMART" id="SM00093">
    <property type="entry name" value="SERPIN"/>
    <property type="match status" value="1"/>
</dbReference>
<dbReference type="PANTHER" id="PTHR11461:SF211">
    <property type="entry name" value="GH10112P-RELATED"/>
    <property type="match status" value="1"/>
</dbReference>